<gene>
    <name evidence="1" type="ORF">QB910_000009</name>
</gene>
<proteinExistence type="predicted"/>
<accession>A0AAT9V7G4</accession>
<name>A0AAT9V7G4_9CAUD</name>
<evidence type="ECO:0000313" key="1">
    <source>
        <dbReference type="EMBL" id="WJJ55253.1"/>
    </source>
</evidence>
<dbReference type="EMBL" id="OQ846916">
    <property type="protein sequence ID" value="WJJ55253.1"/>
    <property type="molecule type" value="Genomic_DNA"/>
</dbReference>
<reference evidence="1" key="1">
    <citation type="submission" date="2023-04" db="EMBL/GenBank/DDBJ databases">
        <title>Characterization and genome study of newly isolated Alicyclobacillus-specific phaga.</title>
        <authorList>
            <person name="Shymialevich D."/>
            <person name="Wojcicki M."/>
            <person name="Srednicka P."/>
            <person name="Swider O."/>
        </authorList>
    </citation>
    <scope>NUCLEOTIDE SEQUENCE</scope>
</reference>
<protein>
    <submittedName>
        <fullName evidence="1">Uncharacterized protein</fullName>
    </submittedName>
</protein>
<organism evidence="1">
    <name type="scientific">Alicyclobacillus phage KKP_3916</name>
    <dbReference type="NCBI Taxonomy" id="3040651"/>
    <lineage>
        <taxon>Viruses</taxon>
        <taxon>Duplodnaviria</taxon>
        <taxon>Heunggongvirae</taxon>
        <taxon>Uroviricota</taxon>
        <taxon>Caudoviricetes</taxon>
    </lineage>
</organism>
<sequence length="178" mass="20873">MGSVKIDIHKAEHQYHRVTFSDTECIKGLIRFRSKLDPYQDIKVNRNEDQAGDIRDFNQELVVLYLDLDNLIKETKLTYKHMNLLKKLMAGWTEADIAEELGVTEEAVIQQFDTIANNIKKTNDIKWKYDYMYLNYLKAPWSYKTCKTCGVVKPLTSEFFSPDKKNKDGFRTQCKACR</sequence>